<reference evidence="1 2" key="1">
    <citation type="submission" date="2018-06" db="EMBL/GenBank/DDBJ databases">
        <title>Genomic Encyclopedia of Type Strains, Phase IV (KMG-IV): sequencing the most valuable type-strain genomes for metagenomic binning, comparative biology and taxonomic classification.</title>
        <authorList>
            <person name="Goeker M."/>
        </authorList>
    </citation>
    <scope>NUCLEOTIDE SEQUENCE [LARGE SCALE GENOMIC DNA]</scope>
    <source>
        <strain evidence="1 2">DSM 26720</strain>
    </source>
</reference>
<name>A0A364JW09_9HYPH</name>
<protein>
    <submittedName>
        <fullName evidence="1">Uncharacterized protein</fullName>
    </submittedName>
</protein>
<dbReference type="OrthoDB" id="8278071at2"/>
<sequence>MMSSDWYLMSDNPTLGVRRWGLDLDDKQTIVRTEYYAANSFFEANATEFKETEGQRFGEWRKVASTPMHIAAREILPRLQDGNETSLKKWLNSSDHSAFRTFKGSI</sequence>
<evidence type="ECO:0000313" key="1">
    <source>
        <dbReference type="EMBL" id="RAK29147.1"/>
    </source>
</evidence>
<evidence type="ECO:0000313" key="2">
    <source>
        <dbReference type="Proteomes" id="UP000249453"/>
    </source>
</evidence>
<dbReference type="AlphaFoldDB" id="A0A364JW09"/>
<proteinExistence type="predicted"/>
<keyword evidence="2" id="KW-1185">Reference proteome</keyword>
<dbReference type="RefSeq" id="WP_146612721.1">
    <property type="nucleotide sequence ID" value="NZ_JBHEEY010000004.1"/>
</dbReference>
<gene>
    <name evidence="1" type="ORF">C7374_105198</name>
</gene>
<comment type="caution">
    <text evidence="1">The sequence shown here is derived from an EMBL/GenBank/DDBJ whole genome shotgun (WGS) entry which is preliminary data.</text>
</comment>
<dbReference type="EMBL" id="QLMK01000005">
    <property type="protein sequence ID" value="RAK29147.1"/>
    <property type="molecule type" value="Genomic_DNA"/>
</dbReference>
<dbReference type="Proteomes" id="UP000249453">
    <property type="component" value="Unassembled WGS sequence"/>
</dbReference>
<organism evidence="1 2">
    <name type="scientific">Falsochrobactrum ovis</name>
    <dbReference type="NCBI Taxonomy" id="1293442"/>
    <lineage>
        <taxon>Bacteria</taxon>
        <taxon>Pseudomonadati</taxon>
        <taxon>Pseudomonadota</taxon>
        <taxon>Alphaproteobacteria</taxon>
        <taxon>Hyphomicrobiales</taxon>
        <taxon>Brucellaceae</taxon>
        <taxon>Falsochrobactrum</taxon>
    </lineage>
</organism>
<accession>A0A364JW09</accession>